<dbReference type="PANTHER" id="PTHR43471">
    <property type="entry name" value="ABC TRANSPORTER PERMEASE"/>
    <property type="match status" value="1"/>
</dbReference>
<feature type="transmembrane region" description="Helical" evidence="1">
    <location>
        <begin position="266"/>
        <end position="293"/>
    </location>
</feature>
<feature type="transmembrane region" description="Helical" evidence="1">
    <location>
        <begin position="20"/>
        <end position="38"/>
    </location>
</feature>
<feature type="transmembrane region" description="Helical" evidence="1">
    <location>
        <begin position="329"/>
        <end position="350"/>
    </location>
</feature>
<dbReference type="Proteomes" id="UP000626697">
    <property type="component" value="Unassembled WGS sequence"/>
</dbReference>
<protein>
    <submittedName>
        <fullName evidence="2">Sodium transport system permease protein</fullName>
    </submittedName>
</protein>
<accession>A0ABR6CNJ4</accession>
<keyword evidence="1" id="KW-1133">Transmembrane helix</keyword>
<sequence>MLLNIYLKEIKDCFRDQRTLLLTVLLPIVMMTLLTLFYEKLVSDSGDDTYKLAVDTSFGTDEADIFQAYKNIELVKSINPEKTVQDGDAQAALLLTPGFIHNIEHSEEASVTLIGDSFSQNSANLMNIVTNALSNYEMSIISERLHAQEIDSALIEPFTIHQKEMSKENPSINLIAMLIPMMLALAIGIGAGPAASDLFAGEKEKKTMEALLMTPVKRSTLLFSKWLTISTIGALTGIITLVVVALEITFLTENLKKAVSFGDNAYLVISLAILVSIIYAMFIASLLMVTSIIGKTVKESQSYSTPILMVAVFPTLFTSTIGINELTYQHFAIPILNIFSLLKELIFGIINYEHIMLTICSNLICMILFFIIGRIMFMKDKWVMN</sequence>
<dbReference type="RefSeq" id="WP_028389825.1">
    <property type="nucleotide sequence ID" value="NZ_JACJHX010000004.1"/>
</dbReference>
<name>A0ABR6CNJ4_9BACI</name>
<comment type="caution">
    <text evidence="2">The sequence shown here is derived from an EMBL/GenBank/DDBJ whole genome shotgun (WGS) entry which is preliminary data.</text>
</comment>
<evidence type="ECO:0000313" key="2">
    <source>
        <dbReference type="EMBL" id="MBA9026612.1"/>
    </source>
</evidence>
<keyword evidence="1" id="KW-0812">Transmembrane</keyword>
<dbReference type="Pfam" id="PF12679">
    <property type="entry name" value="ABC2_membrane_2"/>
    <property type="match status" value="1"/>
</dbReference>
<feature type="transmembrane region" description="Helical" evidence="1">
    <location>
        <begin position="174"/>
        <end position="200"/>
    </location>
</feature>
<keyword evidence="1" id="KW-0472">Membrane</keyword>
<evidence type="ECO:0000313" key="3">
    <source>
        <dbReference type="Proteomes" id="UP000626697"/>
    </source>
</evidence>
<feature type="transmembrane region" description="Helical" evidence="1">
    <location>
        <begin position="305"/>
        <end position="323"/>
    </location>
</feature>
<gene>
    <name evidence="2" type="ORF">HNP81_001897</name>
</gene>
<keyword evidence="3" id="KW-1185">Reference proteome</keyword>
<dbReference type="PANTHER" id="PTHR43471:SF3">
    <property type="entry name" value="ABC TRANSPORTER PERMEASE PROTEIN NATB"/>
    <property type="match status" value="1"/>
</dbReference>
<dbReference type="EMBL" id="JACJHX010000004">
    <property type="protein sequence ID" value="MBA9026612.1"/>
    <property type="molecule type" value="Genomic_DNA"/>
</dbReference>
<reference evidence="2 3" key="1">
    <citation type="submission" date="2020-08" db="EMBL/GenBank/DDBJ databases">
        <title>Genomic Encyclopedia of Type Strains, Phase IV (KMG-IV): sequencing the most valuable type-strain genomes for metagenomic binning, comparative biology and taxonomic classification.</title>
        <authorList>
            <person name="Goeker M."/>
        </authorList>
    </citation>
    <scope>NUCLEOTIDE SEQUENCE [LARGE SCALE GENOMIC DNA]</scope>
    <source>
        <strain evidence="2 3">DSM 105481</strain>
    </source>
</reference>
<proteinExistence type="predicted"/>
<evidence type="ECO:0000256" key="1">
    <source>
        <dbReference type="SAM" id="Phobius"/>
    </source>
</evidence>
<feature type="transmembrane region" description="Helical" evidence="1">
    <location>
        <begin position="357"/>
        <end position="377"/>
    </location>
</feature>
<organism evidence="2 3">
    <name type="scientific">Peribacillus huizhouensis</name>
    <dbReference type="NCBI Taxonomy" id="1501239"/>
    <lineage>
        <taxon>Bacteria</taxon>
        <taxon>Bacillati</taxon>
        <taxon>Bacillota</taxon>
        <taxon>Bacilli</taxon>
        <taxon>Bacillales</taxon>
        <taxon>Bacillaceae</taxon>
        <taxon>Peribacillus</taxon>
    </lineage>
</organism>
<feature type="transmembrane region" description="Helical" evidence="1">
    <location>
        <begin position="221"/>
        <end position="246"/>
    </location>
</feature>